<feature type="transmembrane region" description="Helical" evidence="8">
    <location>
        <begin position="336"/>
        <end position="362"/>
    </location>
</feature>
<comment type="similarity">
    <text evidence="2">Belongs to the major facilitator superfamily.</text>
</comment>
<evidence type="ECO:0000313" key="11">
    <source>
        <dbReference type="Proteomes" id="UP000053927"/>
    </source>
</evidence>
<evidence type="ECO:0000256" key="5">
    <source>
        <dbReference type="ARBA" id="ARBA00022989"/>
    </source>
</evidence>
<accession>R7RVR3</accession>
<evidence type="ECO:0000259" key="9">
    <source>
        <dbReference type="PROSITE" id="PS50850"/>
    </source>
</evidence>
<evidence type="ECO:0000256" key="8">
    <source>
        <dbReference type="SAM" id="Phobius"/>
    </source>
</evidence>
<dbReference type="RefSeq" id="XP_007311703.1">
    <property type="nucleotide sequence ID" value="XM_007311641.1"/>
</dbReference>
<dbReference type="Proteomes" id="UP000053927">
    <property type="component" value="Unassembled WGS sequence"/>
</dbReference>
<dbReference type="InterPro" id="IPR051788">
    <property type="entry name" value="MFS_Transporter"/>
</dbReference>
<evidence type="ECO:0000256" key="1">
    <source>
        <dbReference type="ARBA" id="ARBA00004127"/>
    </source>
</evidence>
<dbReference type="Pfam" id="PF07690">
    <property type="entry name" value="MFS_1"/>
    <property type="match status" value="1"/>
</dbReference>
<evidence type="ECO:0000256" key="4">
    <source>
        <dbReference type="ARBA" id="ARBA00022692"/>
    </source>
</evidence>
<feature type="transmembrane region" description="Helical" evidence="8">
    <location>
        <begin position="278"/>
        <end position="300"/>
    </location>
</feature>
<dbReference type="Gene3D" id="1.20.1250.20">
    <property type="entry name" value="MFS general substrate transporter like domains"/>
    <property type="match status" value="2"/>
</dbReference>
<name>R7RVR3_STEHR</name>
<dbReference type="KEGG" id="shs:STEHIDRAFT_173224"/>
<dbReference type="GeneID" id="18804239"/>
<sequence length="517" mass="55643">MVSSTEDSGSTTTSIIFHQEQDIGEAHGRHELESSRPPRRALFGKENPTSSSPLDPHPPLPESYELSTSPPPAAHILSRNVLEAGIGSEGITSRQAGRPSGDESPEMEEQGRPSEKQSSKYRWYARLHFAAICWCFFLQGWNDGTAGPLLPRVQSVYHIGFAIVSLIFVSTAIGFLAGAALNVHLDSKFGFGKVMVFGSLFQTVCYAMMIPEGPFAVRVVAYGVGGFGGALQLAGGNTFVGNSNKHIERKLGVMHALYGLGAFAAPLAATHFSQVYHWTFHFIISLGIAVTNTVVLALVFKGRTLDECMAEEGHPASEVNSERESGKYRQILSMKVVHALAIFTLVYVGTEVTLGGWIVTYIIQERSGGASSGYISSGFFGGITAGRLILLWLNKKIGERTALFLYAILCIGLEITVWIVPSLIENAVAISFVGVLMGPMYPILVNQAKGVIPRWLLNGSIGWIAAVGQSGSAIIPLVTGVLSAKFGIKSLQPLVVAMMGVLVGIWMLIPRAHRRAD</sequence>
<protein>
    <submittedName>
        <fullName evidence="10">MFS general substrate transporter</fullName>
    </submittedName>
</protein>
<feature type="transmembrane region" description="Helical" evidence="8">
    <location>
        <begin position="215"/>
        <end position="240"/>
    </location>
</feature>
<dbReference type="InterPro" id="IPR036259">
    <property type="entry name" value="MFS_trans_sf"/>
</dbReference>
<feature type="domain" description="Major facilitator superfamily (MFS) profile" evidence="9">
    <location>
        <begin position="128"/>
        <end position="515"/>
    </location>
</feature>
<feature type="transmembrane region" description="Helical" evidence="8">
    <location>
        <begin position="402"/>
        <end position="421"/>
    </location>
</feature>
<dbReference type="PANTHER" id="PTHR23514">
    <property type="entry name" value="BYPASS OF STOP CODON PROTEIN 6"/>
    <property type="match status" value="1"/>
</dbReference>
<evidence type="ECO:0000256" key="7">
    <source>
        <dbReference type="SAM" id="MobiDB-lite"/>
    </source>
</evidence>
<feature type="transmembrane region" description="Helical" evidence="8">
    <location>
        <begin position="123"/>
        <end position="141"/>
    </location>
</feature>
<feature type="transmembrane region" description="Helical" evidence="8">
    <location>
        <begin position="190"/>
        <end position="209"/>
    </location>
</feature>
<evidence type="ECO:0000256" key="3">
    <source>
        <dbReference type="ARBA" id="ARBA00022448"/>
    </source>
</evidence>
<feature type="compositionally biased region" description="Basic and acidic residues" evidence="7">
    <location>
        <begin position="19"/>
        <end position="36"/>
    </location>
</feature>
<dbReference type="SUPFAM" id="SSF103473">
    <property type="entry name" value="MFS general substrate transporter"/>
    <property type="match status" value="1"/>
</dbReference>
<evidence type="ECO:0000313" key="10">
    <source>
        <dbReference type="EMBL" id="EIM79256.1"/>
    </source>
</evidence>
<keyword evidence="4 8" id="KW-0812">Transmembrane</keyword>
<keyword evidence="5 8" id="KW-1133">Transmembrane helix</keyword>
<proteinExistence type="inferred from homology"/>
<dbReference type="PROSITE" id="PS50850">
    <property type="entry name" value="MFS"/>
    <property type="match status" value="1"/>
</dbReference>
<evidence type="ECO:0000256" key="6">
    <source>
        <dbReference type="ARBA" id="ARBA00023136"/>
    </source>
</evidence>
<gene>
    <name evidence="10" type="ORF">STEHIDRAFT_173224</name>
</gene>
<organism evidence="10 11">
    <name type="scientific">Stereum hirsutum (strain FP-91666)</name>
    <name type="common">White-rot fungus</name>
    <dbReference type="NCBI Taxonomy" id="721885"/>
    <lineage>
        <taxon>Eukaryota</taxon>
        <taxon>Fungi</taxon>
        <taxon>Dikarya</taxon>
        <taxon>Basidiomycota</taxon>
        <taxon>Agaricomycotina</taxon>
        <taxon>Agaricomycetes</taxon>
        <taxon>Russulales</taxon>
        <taxon>Stereaceae</taxon>
        <taxon>Stereum</taxon>
    </lineage>
</organism>
<reference evidence="11" key="1">
    <citation type="journal article" date="2012" name="Science">
        <title>The Paleozoic origin of enzymatic lignin decomposition reconstructed from 31 fungal genomes.</title>
        <authorList>
            <person name="Floudas D."/>
            <person name="Binder M."/>
            <person name="Riley R."/>
            <person name="Barry K."/>
            <person name="Blanchette R.A."/>
            <person name="Henrissat B."/>
            <person name="Martinez A.T."/>
            <person name="Otillar R."/>
            <person name="Spatafora J.W."/>
            <person name="Yadav J.S."/>
            <person name="Aerts A."/>
            <person name="Benoit I."/>
            <person name="Boyd A."/>
            <person name="Carlson A."/>
            <person name="Copeland A."/>
            <person name="Coutinho P.M."/>
            <person name="de Vries R.P."/>
            <person name="Ferreira P."/>
            <person name="Findley K."/>
            <person name="Foster B."/>
            <person name="Gaskell J."/>
            <person name="Glotzer D."/>
            <person name="Gorecki P."/>
            <person name="Heitman J."/>
            <person name="Hesse C."/>
            <person name="Hori C."/>
            <person name="Igarashi K."/>
            <person name="Jurgens J.A."/>
            <person name="Kallen N."/>
            <person name="Kersten P."/>
            <person name="Kohler A."/>
            <person name="Kuees U."/>
            <person name="Kumar T.K.A."/>
            <person name="Kuo A."/>
            <person name="LaButti K."/>
            <person name="Larrondo L.F."/>
            <person name="Lindquist E."/>
            <person name="Ling A."/>
            <person name="Lombard V."/>
            <person name="Lucas S."/>
            <person name="Lundell T."/>
            <person name="Martin R."/>
            <person name="McLaughlin D.J."/>
            <person name="Morgenstern I."/>
            <person name="Morin E."/>
            <person name="Murat C."/>
            <person name="Nagy L.G."/>
            <person name="Nolan M."/>
            <person name="Ohm R.A."/>
            <person name="Patyshakuliyeva A."/>
            <person name="Rokas A."/>
            <person name="Ruiz-Duenas F.J."/>
            <person name="Sabat G."/>
            <person name="Salamov A."/>
            <person name="Samejima M."/>
            <person name="Schmutz J."/>
            <person name="Slot J.C."/>
            <person name="St John F."/>
            <person name="Stenlid J."/>
            <person name="Sun H."/>
            <person name="Sun S."/>
            <person name="Syed K."/>
            <person name="Tsang A."/>
            <person name="Wiebenga A."/>
            <person name="Young D."/>
            <person name="Pisabarro A."/>
            <person name="Eastwood D.C."/>
            <person name="Martin F."/>
            <person name="Cullen D."/>
            <person name="Grigoriev I.V."/>
            <person name="Hibbett D.S."/>
        </authorList>
    </citation>
    <scope>NUCLEOTIDE SEQUENCE [LARGE SCALE GENOMIC DNA]</scope>
    <source>
        <strain evidence="11">FP-91666</strain>
    </source>
</reference>
<dbReference type="GO" id="GO:0022857">
    <property type="term" value="F:transmembrane transporter activity"/>
    <property type="evidence" value="ECO:0007669"/>
    <property type="project" value="InterPro"/>
</dbReference>
<dbReference type="InterPro" id="IPR011701">
    <property type="entry name" value="MFS"/>
</dbReference>
<keyword evidence="6 8" id="KW-0472">Membrane</keyword>
<dbReference type="FunFam" id="1.20.1250.20:FF:000286">
    <property type="entry name" value="MFS efflux transporter"/>
    <property type="match status" value="1"/>
</dbReference>
<feature type="transmembrane region" description="Helical" evidence="8">
    <location>
        <begin position="490"/>
        <end position="509"/>
    </location>
</feature>
<feature type="region of interest" description="Disordered" evidence="7">
    <location>
        <begin position="1"/>
        <end position="70"/>
    </location>
</feature>
<comment type="subcellular location">
    <subcellularLocation>
        <location evidence="1">Endomembrane system</location>
        <topology evidence="1">Multi-pass membrane protein</topology>
    </subcellularLocation>
</comment>
<dbReference type="GO" id="GO:0012505">
    <property type="term" value="C:endomembrane system"/>
    <property type="evidence" value="ECO:0007669"/>
    <property type="project" value="UniProtKB-SubCell"/>
</dbReference>
<feature type="transmembrane region" description="Helical" evidence="8">
    <location>
        <begin position="161"/>
        <end position="183"/>
    </location>
</feature>
<dbReference type="InterPro" id="IPR020846">
    <property type="entry name" value="MFS_dom"/>
</dbReference>
<dbReference type="OMA" id="CNGFVAS"/>
<dbReference type="AlphaFoldDB" id="R7RVR3"/>
<dbReference type="EMBL" id="JH687407">
    <property type="protein sequence ID" value="EIM79256.1"/>
    <property type="molecule type" value="Genomic_DNA"/>
</dbReference>
<dbReference type="OrthoDB" id="413079at2759"/>
<keyword evidence="11" id="KW-1185">Reference proteome</keyword>
<feature type="transmembrane region" description="Helical" evidence="8">
    <location>
        <begin position="252"/>
        <end position="272"/>
    </location>
</feature>
<feature type="transmembrane region" description="Helical" evidence="8">
    <location>
        <begin position="374"/>
        <end position="393"/>
    </location>
</feature>
<feature type="region of interest" description="Disordered" evidence="7">
    <location>
        <begin position="89"/>
        <end position="115"/>
    </location>
</feature>
<keyword evidence="3" id="KW-0813">Transport</keyword>
<evidence type="ECO:0000256" key="2">
    <source>
        <dbReference type="ARBA" id="ARBA00008335"/>
    </source>
</evidence>
<dbReference type="eggNOG" id="ENOG502QQA7">
    <property type="taxonomic scope" value="Eukaryota"/>
</dbReference>
<feature type="transmembrane region" description="Helical" evidence="8">
    <location>
        <begin position="427"/>
        <end position="444"/>
    </location>
</feature>
<feature type="compositionally biased region" description="Low complexity" evidence="7">
    <location>
        <begin position="1"/>
        <end position="14"/>
    </location>
</feature>
<feature type="transmembrane region" description="Helical" evidence="8">
    <location>
        <begin position="456"/>
        <end position="478"/>
    </location>
</feature>
<dbReference type="GO" id="GO:0016020">
    <property type="term" value="C:membrane"/>
    <property type="evidence" value="ECO:0007669"/>
    <property type="project" value="TreeGrafter"/>
</dbReference>
<dbReference type="PANTHER" id="PTHR23514:SF3">
    <property type="entry name" value="BYPASS OF STOP CODON PROTEIN 6"/>
    <property type="match status" value="1"/>
</dbReference>